<dbReference type="OrthoDB" id="195843at2759"/>
<gene>
    <name evidence="2" type="primary">SFI1</name>
    <name evidence="2" type="ORF">L345_12486</name>
</gene>
<accession>V8NHI1</accession>
<sequence>MLFVISGLSLQVLLQAPFPFQYQMQKSEKWKKMARAEGHYQQALLRRVMAAWKAYQKNIQCLLHQVAQKERDHNRELLR</sequence>
<reference evidence="2 3" key="1">
    <citation type="journal article" date="2013" name="Proc. Natl. Acad. Sci. U.S.A.">
        <title>The king cobra genome reveals dynamic gene evolution and adaptation in the snake venom system.</title>
        <authorList>
            <person name="Vonk F.J."/>
            <person name="Casewell N.R."/>
            <person name="Henkel C.V."/>
            <person name="Heimberg A.M."/>
            <person name="Jansen H.J."/>
            <person name="McCleary R.J."/>
            <person name="Kerkkamp H.M."/>
            <person name="Vos R.A."/>
            <person name="Guerreiro I."/>
            <person name="Calvete J.J."/>
            <person name="Wuster W."/>
            <person name="Woods A.E."/>
            <person name="Logan J.M."/>
            <person name="Harrison R.A."/>
            <person name="Castoe T.A."/>
            <person name="de Koning A.P."/>
            <person name="Pollock D.D."/>
            <person name="Yandell M."/>
            <person name="Calderon D."/>
            <person name="Renjifo C."/>
            <person name="Currier R.B."/>
            <person name="Salgado D."/>
            <person name="Pla D."/>
            <person name="Sanz L."/>
            <person name="Hyder A.S."/>
            <person name="Ribeiro J.M."/>
            <person name="Arntzen J.W."/>
            <person name="van den Thillart G.E."/>
            <person name="Boetzer M."/>
            <person name="Pirovano W."/>
            <person name="Dirks R.P."/>
            <person name="Spaink H.P."/>
            <person name="Duboule D."/>
            <person name="McGlinn E."/>
            <person name="Kini R.M."/>
            <person name="Richardson M.K."/>
        </authorList>
    </citation>
    <scope>NUCLEOTIDE SEQUENCE</scope>
    <source>
        <tissue evidence="2">Blood</tissue>
    </source>
</reference>
<organism evidence="2 3">
    <name type="scientific">Ophiophagus hannah</name>
    <name type="common">King cobra</name>
    <name type="synonym">Naja hannah</name>
    <dbReference type="NCBI Taxonomy" id="8665"/>
    <lineage>
        <taxon>Eukaryota</taxon>
        <taxon>Metazoa</taxon>
        <taxon>Chordata</taxon>
        <taxon>Craniata</taxon>
        <taxon>Vertebrata</taxon>
        <taxon>Euteleostomi</taxon>
        <taxon>Lepidosauria</taxon>
        <taxon>Squamata</taxon>
        <taxon>Bifurcata</taxon>
        <taxon>Unidentata</taxon>
        <taxon>Episquamata</taxon>
        <taxon>Toxicofera</taxon>
        <taxon>Serpentes</taxon>
        <taxon>Colubroidea</taxon>
        <taxon>Elapidae</taxon>
        <taxon>Elapinae</taxon>
        <taxon>Ophiophagus</taxon>
    </lineage>
</organism>
<dbReference type="Proteomes" id="UP000018936">
    <property type="component" value="Unassembled WGS sequence"/>
</dbReference>
<feature type="non-terminal residue" evidence="2">
    <location>
        <position position="1"/>
    </location>
</feature>
<keyword evidence="3" id="KW-1185">Reference proteome</keyword>
<dbReference type="AlphaFoldDB" id="V8NHI1"/>
<dbReference type="EMBL" id="AZIM01003664">
    <property type="protein sequence ID" value="ETE61759.1"/>
    <property type="molecule type" value="Genomic_DNA"/>
</dbReference>
<comment type="caution">
    <text evidence="2">The sequence shown here is derived from an EMBL/GenBank/DDBJ whole genome shotgun (WGS) entry which is preliminary data.</text>
</comment>
<name>V8NHI1_OPHHA</name>
<feature type="signal peptide" evidence="1">
    <location>
        <begin position="1"/>
        <end position="15"/>
    </location>
</feature>
<proteinExistence type="predicted"/>
<protein>
    <submittedName>
        <fullName evidence="2">Protein SFI1-like protein</fullName>
    </submittedName>
</protein>
<keyword evidence="1" id="KW-0732">Signal</keyword>
<evidence type="ECO:0000256" key="1">
    <source>
        <dbReference type="SAM" id="SignalP"/>
    </source>
</evidence>
<evidence type="ECO:0000313" key="2">
    <source>
        <dbReference type="EMBL" id="ETE61759.1"/>
    </source>
</evidence>
<feature type="chain" id="PRO_5013288745" evidence="1">
    <location>
        <begin position="16"/>
        <end position="79"/>
    </location>
</feature>
<evidence type="ECO:0000313" key="3">
    <source>
        <dbReference type="Proteomes" id="UP000018936"/>
    </source>
</evidence>